<gene>
    <name evidence="2" type="ORF">GZH47_21090</name>
</gene>
<dbReference type="PANTHER" id="PTHR12110:SF48">
    <property type="entry name" value="BLL3656 PROTEIN"/>
    <property type="match status" value="1"/>
</dbReference>
<dbReference type="GO" id="GO:0016853">
    <property type="term" value="F:isomerase activity"/>
    <property type="evidence" value="ECO:0007669"/>
    <property type="project" value="UniProtKB-KW"/>
</dbReference>
<evidence type="ECO:0000259" key="1">
    <source>
        <dbReference type="Pfam" id="PF01261"/>
    </source>
</evidence>
<keyword evidence="3" id="KW-1185">Reference proteome</keyword>
<dbReference type="SUPFAM" id="SSF51658">
    <property type="entry name" value="Xylose isomerase-like"/>
    <property type="match status" value="1"/>
</dbReference>
<dbReference type="Pfam" id="PF01261">
    <property type="entry name" value="AP_endonuc_2"/>
    <property type="match status" value="1"/>
</dbReference>
<name>A0A6C0P3H4_9BACL</name>
<accession>A0A6C0P3H4</accession>
<reference evidence="2 3" key="1">
    <citation type="submission" date="2020-02" db="EMBL/GenBank/DDBJ databases">
        <title>Paenibacillus sp. nov., isolated from rhizosphere soil of tomato.</title>
        <authorList>
            <person name="Weon H.-Y."/>
            <person name="Lee S.A."/>
        </authorList>
    </citation>
    <scope>NUCLEOTIDE SEQUENCE [LARGE SCALE GENOMIC DNA]</scope>
    <source>
        <strain evidence="2 3">14171R-81</strain>
    </source>
</reference>
<dbReference type="KEGG" id="prz:GZH47_21090"/>
<dbReference type="PANTHER" id="PTHR12110">
    <property type="entry name" value="HYDROXYPYRUVATE ISOMERASE"/>
    <property type="match status" value="1"/>
</dbReference>
<dbReference type="InterPro" id="IPR036237">
    <property type="entry name" value="Xyl_isomerase-like_sf"/>
</dbReference>
<feature type="domain" description="Xylose isomerase-like TIM barrel" evidence="1">
    <location>
        <begin position="24"/>
        <end position="266"/>
    </location>
</feature>
<proteinExistence type="predicted"/>
<protein>
    <submittedName>
        <fullName evidence="2">Sugar phosphate isomerase/epimerase</fullName>
    </submittedName>
</protein>
<evidence type="ECO:0000313" key="3">
    <source>
        <dbReference type="Proteomes" id="UP000479114"/>
    </source>
</evidence>
<dbReference type="InterPro" id="IPR013022">
    <property type="entry name" value="Xyl_isomerase-like_TIM-brl"/>
</dbReference>
<dbReference type="Gene3D" id="3.20.20.150">
    <property type="entry name" value="Divalent-metal-dependent TIM barrel enzymes"/>
    <property type="match status" value="1"/>
</dbReference>
<dbReference type="AlphaFoldDB" id="A0A6C0P3H4"/>
<dbReference type="RefSeq" id="WP_162642974.1">
    <property type="nucleotide sequence ID" value="NZ_CP048286.1"/>
</dbReference>
<evidence type="ECO:0000313" key="2">
    <source>
        <dbReference type="EMBL" id="QHW33048.1"/>
    </source>
</evidence>
<dbReference type="EMBL" id="CP048286">
    <property type="protein sequence ID" value="QHW33048.1"/>
    <property type="molecule type" value="Genomic_DNA"/>
</dbReference>
<dbReference type="Proteomes" id="UP000479114">
    <property type="component" value="Chromosome"/>
</dbReference>
<dbReference type="InterPro" id="IPR050312">
    <property type="entry name" value="IolE/XylAMocC-like"/>
</dbReference>
<keyword evidence="2" id="KW-0413">Isomerase</keyword>
<organism evidence="2 3">
    <name type="scientific">Paenibacillus rhizovicinus</name>
    <dbReference type="NCBI Taxonomy" id="2704463"/>
    <lineage>
        <taxon>Bacteria</taxon>
        <taxon>Bacillati</taxon>
        <taxon>Bacillota</taxon>
        <taxon>Bacilli</taxon>
        <taxon>Bacillales</taxon>
        <taxon>Paenibacillaceae</taxon>
        <taxon>Paenibacillus</taxon>
    </lineage>
</organism>
<sequence>MFPFKASLNASTLFPFKLNVLEQVRIAAEAGYEGIELWVGDIEAYLQAGGTTGELRGSLERAGIALANAIAFFKWADRDEAVREEGFAQAEREMRMLAELGCAAVAAPPFGDVADVSLADMGRHFARLSELGRTVGIDVYLEFWGRARTLSRVDEALTVKRESGVEGAKLLLDPFHMYTGGSTVEDLKQVSGDSIGIFHVNDYPADPPQAVITDADRVFPGEGVAPTAAIARQLYASGYRGFLSLELFITDFGGMTAEEVAAKGLADLKAAYQVEQP</sequence>